<gene>
    <name evidence="2" type="ORF">A3D44_03555</name>
</gene>
<dbReference type="SUPFAM" id="SSF143011">
    <property type="entry name" value="RelE-like"/>
    <property type="match status" value="1"/>
</dbReference>
<dbReference type="Proteomes" id="UP000178820">
    <property type="component" value="Unassembled WGS sequence"/>
</dbReference>
<reference evidence="2 3" key="1">
    <citation type="journal article" date="2016" name="Nat. Commun.">
        <title>Thousands of microbial genomes shed light on interconnected biogeochemical processes in an aquifer system.</title>
        <authorList>
            <person name="Anantharaman K."/>
            <person name="Brown C.T."/>
            <person name="Hug L.A."/>
            <person name="Sharon I."/>
            <person name="Castelle C.J."/>
            <person name="Probst A.J."/>
            <person name="Thomas B.C."/>
            <person name="Singh A."/>
            <person name="Wilkins M.J."/>
            <person name="Karaoz U."/>
            <person name="Brodie E.L."/>
            <person name="Williams K.H."/>
            <person name="Hubbard S.S."/>
            <person name="Banfield J.F."/>
        </authorList>
    </citation>
    <scope>NUCLEOTIDE SEQUENCE [LARGE SCALE GENOMIC DNA]</scope>
</reference>
<comment type="caution">
    <text evidence="2">The sequence shown here is derived from an EMBL/GenBank/DDBJ whole genome shotgun (WGS) entry which is preliminary data.</text>
</comment>
<evidence type="ECO:0008006" key="4">
    <source>
        <dbReference type="Google" id="ProtNLM"/>
    </source>
</evidence>
<protein>
    <recommendedName>
        <fullName evidence="4">Addiction module toxin RelE</fullName>
    </recommendedName>
</protein>
<organism evidence="2 3">
    <name type="scientific">Candidatus Staskawiczbacteria bacterium RIFCSPHIGHO2_02_FULL_42_22</name>
    <dbReference type="NCBI Taxonomy" id="1802207"/>
    <lineage>
        <taxon>Bacteria</taxon>
        <taxon>Candidatus Staskawicziibacteriota</taxon>
    </lineage>
</organism>
<evidence type="ECO:0000256" key="1">
    <source>
        <dbReference type="ARBA" id="ARBA00022649"/>
    </source>
</evidence>
<evidence type="ECO:0000313" key="3">
    <source>
        <dbReference type="Proteomes" id="UP000178820"/>
    </source>
</evidence>
<name>A0A1G2I3R3_9BACT</name>
<proteinExistence type="predicted"/>
<keyword evidence="1" id="KW-1277">Toxin-antitoxin system</keyword>
<dbReference type="InterPro" id="IPR007712">
    <property type="entry name" value="RelE/ParE_toxin"/>
</dbReference>
<dbReference type="Gene3D" id="3.30.2310.20">
    <property type="entry name" value="RelE-like"/>
    <property type="match status" value="1"/>
</dbReference>
<sequence>MKILFNKRFDKTFKKMPLKLRIKFYQQIELFQENPTNQQLNNHALSGQYFGYRSIDVSGDVRAIFKETDINTVRFMDIGTHSQLYG</sequence>
<evidence type="ECO:0000313" key="2">
    <source>
        <dbReference type="EMBL" id="OGZ69472.1"/>
    </source>
</evidence>
<dbReference type="NCBIfam" id="TIGR02385">
    <property type="entry name" value="RelE_StbE"/>
    <property type="match status" value="1"/>
</dbReference>
<dbReference type="STRING" id="1802207.A3D44_03555"/>
<dbReference type="Pfam" id="PF15738">
    <property type="entry name" value="YafQ_toxin"/>
    <property type="match status" value="1"/>
</dbReference>
<dbReference type="InterPro" id="IPR004386">
    <property type="entry name" value="Toxin_YafQ-like"/>
</dbReference>
<accession>A0A1G2I3R3</accession>
<dbReference type="EMBL" id="MHOT01000010">
    <property type="protein sequence ID" value="OGZ69472.1"/>
    <property type="molecule type" value="Genomic_DNA"/>
</dbReference>
<dbReference type="InterPro" id="IPR035093">
    <property type="entry name" value="RelE/ParE_toxin_dom_sf"/>
</dbReference>
<dbReference type="AlphaFoldDB" id="A0A1G2I3R3"/>